<sequence>MQASPLAIARAINLDVQQLTAQRPLRASPLDIPSAMDFNRRPMAQKQVQAPICPRSGATIFSVQSTAQQAHSDATEHGASHRGNDENRTPAMASTFQSRGTNAVSSKDGKTPFEARAS</sequence>
<proteinExistence type="predicted"/>
<protein>
    <submittedName>
        <fullName evidence="2">Uncharacterized protein</fullName>
    </submittedName>
</protein>
<dbReference type="Proteomes" id="UP000016931">
    <property type="component" value="Unassembled WGS sequence"/>
</dbReference>
<dbReference type="GeneID" id="27898135"/>
<keyword evidence="3" id="KW-1185">Reference proteome</keyword>
<dbReference type="RefSeq" id="XP_016764919.1">
    <property type="nucleotide sequence ID" value="XM_016900998.1"/>
</dbReference>
<name>N1QLU8_SPHMS</name>
<dbReference type="HOGENOM" id="CLU_2074597_0_0_1"/>
<evidence type="ECO:0000256" key="1">
    <source>
        <dbReference type="SAM" id="MobiDB-lite"/>
    </source>
</evidence>
<feature type="compositionally biased region" description="Polar residues" evidence="1">
    <location>
        <begin position="92"/>
        <end position="105"/>
    </location>
</feature>
<evidence type="ECO:0000313" key="2">
    <source>
        <dbReference type="EMBL" id="EMF16798.1"/>
    </source>
</evidence>
<dbReference type="EMBL" id="KB456260">
    <property type="protein sequence ID" value="EMF16798.1"/>
    <property type="molecule type" value="Genomic_DNA"/>
</dbReference>
<reference evidence="2 3" key="1">
    <citation type="journal article" date="2012" name="PLoS Pathog.">
        <title>Diverse lifestyles and strategies of plant pathogenesis encoded in the genomes of eighteen Dothideomycetes fungi.</title>
        <authorList>
            <person name="Ohm R.A."/>
            <person name="Feau N."/>
            <person name="Henrissat B."/>
            <person name="Schoch C.L."/>
            <person name="Horwitz B.A."/>
            <person name="Barry K.W."/>
            <person name="Condon B.J."/>
            <person name="Copeland A.C."/>
            <person name="Dhillon B."/>
            <person name="Glaser F."/>
            <person name="Hesse C.N."/>
            <person name="Kosti I."/>
            <person name="LaButti K."/>
            <person name="Lindquist E.A."/>
            <person name="Lucas S."/>
            <person name="Salamov A.A."/>
            <person name="Bradshaw R.E."/>
            <person name="Ciuffetti L."/>
            <person name="Hamelin R.C."/>
            <person name="Kema G.H.J."/>
            <person name="Lawrence C."/>
            <person name="Scott J.A."/>
            <person name="Spatafora J.W."/>
            <person name="Turgeon B.G."/>
            <person name="de Wit P.J.G.M."/>
            <person name="Zhong S."/>
            <person name="Goodwin S.B."/>
            <person name="Grigoriev I.V."/>
        </authorList>
    </citation>
    <scope>NUCLEOTIDE SEQUENCE [LARGE SCALE GENOMIC DNA]</scope>
    <source>
        <strain evidence="2 3">SO2202</strain>
    </source>
</reference>
<evidence type="ECO:0000313" key="3">
    <source>
        <dbReference type="Proteomes" id="UP000016931"/>
    </source>
</evidence>
<feature type="compositionally biased region" description="Basic and acidic residues" evidence="1">
    <location>
        <begin position="107"/>
        <end position="118"/>
    </location>
</feature>
<feature type="compositionally biased region" description="Basic and acidic residues" evidence="1">
    <location>
        <begin position="73"/>
        <end position="88"/>
    </location>
</feature>
<accession>N1QLU8</accession>
<feature type="region of interest" description="Disordered" evidence="1">
    <location>
        <begin position="64"/>
        <end position="118"/>
    </location>
</feature>
<organism evidence="2 3">
    <name type="scientific">Sphaerulina musiva (strain SO2202)</name>
    <name type="common">Poplar stem canker fungus</name>
    <name type="synonym">Septoria musiva</name>
    <dbReference type="NCBI Taxonomy" id="692275"/>
    <lineage>
        <taxon>Eukaryota</taxon>
        <taxon>Fungi</taxon>
        <taxon>Dikarya</taxon>
        <taxon>Ascomycota</taxon>
        <taxon>Pezizomycotina</taxon>
        <taxon>Dothideomycetes</taxon>
        <taxon>Dothideomycetidae</taxon>
        <taxon>Mycosphaerellales</taxon>
        <taxon>Mycosphaerellaceae</taxon>
        <taxon>Sphaerulina</taxon>
    </lineage>
</organism>
<gene>
    <name evidence="2" type="ORF">SEPMUDRAFT_112825</name>
</gene>
<dbReference type="AlphaFoldDB" id="N1QLU8"/>